<comment type="caution">
    <text evidence="2">The sequence shown here is derived from an EMBL/GenBank/DDBJ whole genome shotgun (WGS) entry which is preliminary data.</text>
</comment>
<dbReference type="AlphaFoldDB" id="A0A9Q1RIH4"/>
<reference evidence="3" key="1">
    <citation type="journal article" date="2023" name="Proc. Natl. Acad. Sci. U.S.A.">
        <title>Genomic and structural basis for evolution of tropane alkaloid biosynthesis.</title>
        <authorList>
            <person name="Wanga Y.-J."/>
            <person name="Taina T."/>
            <person name="Yua J.-Y."/>
            <person name="Lia J."/>
            <person name="Xua B."/>
            <person name="Chenc J."/>
            <person name="D'Auriad J.C."/>
            <person name="Huanga J.-P."/>
            <person name="Huanga S.-X."/>
        </authorList>
    </citation>
    <scope>NUCLEOTIDE SEQUENCE [LARGE SCALE GENOMIC DNA]</scope>
    <source>
        <strain evidence="3">cv. KIB-2019</strain>
    </source>
</reference>
<dbReference type="Proteomes" id="UP001152561">
    <property type="component" value="Unassembled WGS sequence"/>
</dbReference>
<proteinExistence type="predicted"/>
<accession>A0A9Q1RIH4</accession>
<evidence type="ECO:0000313" key="3">
    <source>
        <dbReference type="Proteomes" id="UP001152561"/>
    </source>
</evidence>
<feature type="region of interest" description="Disordered" evidence="1">
    <location>
        <begin position="55"/>
        <end position="94"/>
    </location>
</feature>
<evidence type="ECO:0000313" key="2">
    <source>
        <dbReference type="EMBL" id="KAJ8562098.1"/>
    </source>
</evidence>
<evidence type="ECO:0000256" key="1">
    <source>
        <dbReference type="SAM" id="MobiDB-lite"/>
    </source>
</evidence>
<organism evidence="2 3">
    <name type="scientific">Anisodus acutangulus</name>
    <dbReference type="NCBI Taxonomy" id="402998"/>
    <lineage>
        <taxon>Eukaryota</taxon>
        <taxon>Viridiplantae</taxon>
        <taxon>Streptophyta</taxon>
        <taxon>Embryophyta</taxon>
        <taxon>Tracheophyta</taxon>
        <taxon>Spermatophyta</taxon>
        <taxon>Magnoliopsida</taxon>
        <taxon>eudicotyledons</taxon>
        <taxon>Gunneridae</taxon>
        <taxon>Pentapetalae</taxon>
        <taxon>asterids</taxon>
        <taxon>lamiids</taxon>
        <taxon>Solanales</taxon>
        <taxon>Solanaceae</taxon>
        <taxon>Solanoideae</taxon>
        <taxon>Hyoscyameae</taxon>
        <taxon>Anisodus</taxon>
    </lineage>
</organism>
<name>A0A9Q1RIH4_9SOLA</name>
<sequence>MVKRGKGGAGIMDGCYIIPTVRELEQDCMKTILEYDDEAPTPVVEVEKVDVPRQTTDVAMPTAQVDKPVDVPVPTIEVDKAKDVSTQVDENDVSTGEAEKAIYEHAKVVDNAVSRVKSTLCLTLKKL</sequence>
<protein>
    <submittedName>
        <fullName evidence="2">Uncharacterized protein</fullName>
    </submittedName>
</protein>
<gene>
    <name evidence="2" type="ORF">K7X08_011389</name>
</gene>
<dbReference type="EMBL" id="JAJAGQ010000005">
    <property type="protein sequence ID" value="KAJ8562098.1"/>
    <property type="molecule type" value="Genomic_DNA"/>
</dbReference>
<keyword evidence="3" id="KW-1185">Reference proteome</keyword>